<dbReference type="EMBL" id="CP139781">
    <property type="protein sequence ID" value="WRQ89687.1"/>
    <property type="molecule type" value="Genomic_DNA"/>
</dbReference>
<dbReference type="RefSeq" id="WP_221032148.1">
    <property type="nucleotide sequence ID" value="NZ_CP139781.1"/>
</dbReference>
<keyword evidence="3" id="KW-1185">Reference proteome</keyword>
<accession>A0ABZ1CE46</accession>
<sequence>MRGDGKTFPWVWAALLAGGGLLGALNLINWRGPELESTERSTRRNETEVNLTPWAEQLGADESASALELSLNDPTPLFLPTPYNSGRVEMDMTAERSPGIAFDVIGSKLVFPESGNQLAVPDVVHLDAEPLQVLENLAPRVVLAELPREAFAVDPLAGRQAILEVRRVLDGKVMWEEIIPVQSEGVQDGIAPLDLLVLVNEAGMVTSRGAVELAASGGGAPLLDQQPVNLSALSKLLRVSQFEGRLAAGIYRISLGP</sequence>
<evidence type="ECO:0000313" key="3">
    <source>
        <dbReference type="Proteomes" id="UP000738431"/>
    </source>
</evidence>
<reference evidence="2 3" key="1">
    <citation type="submission" date="2021-08" db="EMBL/GenBank/DDBJ databases">
        <authorList>
            <person name="Zhang D."/>
            <person name="Zhang A."/>
            <person name="Wang L."/>
        </authorList>
    </citation>
    <scope>NUCLEOTIDE SEQUENCE [LARGE SCALE GENOMIC DNA]</scope>
    <source>
        <strain evidence="2 3">WL0086</strain>
    </source>
</reference>
<name>A0ABZ1CE46_9BACT</name>
<evidence type="ECO:0000256" key="1">
    <source>
        <dbReference type="SAM" id="Phobius"/>
    </source>
</evidence>
<dbReference type="Proteomes" id="UP000738431">
    <property type="component" value="Chromosome"/>
</dbReference>
<keyword evidence="1" id="KW-0812">Transmembrane</keyword>
<reference evidence="2 3" key="2">
    <citation type="submission" date="2023-12" db="EMBL/GenBank/DDBJ databases">
        <title>Description of an unclassified Opitutus bacterium of Verrucomicrobiota.</title>
        <authorList>
            <person name="Zhang D.-F."/>
        </authorList>
    </citation>
    <scope>NUCLEOTIDE SEQUENCE [LARGE SCALE GENOMIC DNA]</scope>
    <source>
        <strain evidence="2 3">WL0086</strain>
    </source>
</reference>
<protein>
    <recommendedName>
        <fullName evidence="4">SAF domain-containing protein</fullName>
    </recommendedName>
</protein>
<evidence type="ECO:0008006" key="4">
    <source>
        <dbReference type="Google" id="ProtNLM"/>
    </source>
</evidence>
<keyword evidence="1" id="KW-0472">Membrane</keyword>
<feature type="transmembrane region" description="Helical" evidence="1">
    <location>
        <begin position="12"/>
        <end position="30"/>
    </location>
</feature>
<keyword evidence="1" id="KW-1133">Transmembrane helix</keyword>
<proteinExistence type="predicted"/>
<evidence type="ECO:0000313" key="2">
    <source>
        <dbReference type="EMBL" id="WRQ89687.1"/>
    </source>
</evidence>
<gene>
    <name evidence="2" type="ORF">K1X11_009735</name>
</gene>
<organism evidence="2 3">
    <name type="scientific">Actomonas aquatica</name>
    <dbReference type="NCBI Taxonomy" id="2866162"/>
    <lineage>
        <taxon>Bacteria</taxon>
        <taxon>Pseudomonadati</taxon>
        <taxon>Verrucomicrobiota</taxon>
        <taxon>Opitutia</taxon>
        <taxon>Opitutales</taxon>
        <taxon>Opitutaceae</taxon>
        <taxon>Actomonas</taxon>
    </lineage>
</organism>